<evidence type="ECO:0000313" key="5">
    <source>
        <dbReference type="Proteomes" id="UP000199183"/>
    </source>
</evidence>
<keyword evidence="1" id="KW-0175">Coiled coil</keyword>
<feature type="region of interest" description="Disordered" evidence="2">
    <location>
        <begin position="291"/>
        <end position="315"/>
    </location>
</feature>
<name>A0A1H4JY31_9MICO</name>
<keyword evidence="3" id="KW-0812">Transmembrane</keyword>
<accession>A0A1H4JY31</accession>
<organism evidence="4 5">
    <name type="scientific">Paramicrobacterium humi</name>
    <dbReference type="NCBI Taxonomy" id="640635"/>
    <lineage>
        <taxon>Bacteria</taxon>
        <taxon>Bacillati</taxon>
        <taxon>Actinomycetota</taxon>
        <taxon>Actinomycetes</taxon>
        <taxon>Micrococcales</taxon>
        <taxon>Microbacteriaceae</taxon>
        <taxon>Paramicrobacterium</taxon>
    </lineage>
</organism>
<reference evidence="4 5" key="1">
    <citation type="submission" date="2016-10" db="EMBL/GenBank/DDBJ databases">
        <authorList>
            <person name="de Groot N.N."/>
        </authorList>
    </citation>
    <scope>NUCLEOTIDE SEQUENCE [LARGE SCALE GENOMIC DNA]</scope>
    <source>
        <strain evidence="4 5">DSM 21799</strain>
    </source>
</reference>
<keyword evidence="3" id="KW-0472">Membrane</keyword>
<keyword evidence="5" id="KW-1185">Reference proteome</keyword>
<dbReference type="AlphaFoldDB" id="A0A1H4JY31"/>
<dbReference type="Gene3D" id="3.40.30.10">
    <property type="entry name" value="Glutaredoxin"/>
    <property type="match status" value="1"/>
</dbReference>
<dbReference type="STRING" id="640635.SAMN04489806_0924"/>
<evidence type="ECO:0000256" key="1">
    <source>
        <dbReference type="SAM" id="Coils"/>
    </source>
</evidence>
<feature type="coiled-coil region" evidence="1">
    <location>
        <begin position="9"/>
        <end position="36"/>
    </location>
</feature>
<sequence>MTIDKKELAGLTKKERRELQREMTRIKREAERKRRKRNKILGISGLVLLVVALLAAIALVVWTNLRIAHEGPKNMLSDGLVLTGDGQSVTPVSTAARQWGQAPVPTPAPAKGVVDLTLYVDYGSTDAASFDTANMQQLQQWLTYGYIQLEVHPIALDGYDAKTDNYSSLAANAAACVADVAPSSFLAANTALLDANPAVTDKPIDAAGVITALTPALGGANTDVSKCVTDGRFDDWVADASQKAANGPLPGTKVDAVATAPLVLVNGEKFTGDITKPTDLITFISQMLSSDESTGTDASSPTPSATPAPTETPVK</sequence>
<protein>
    <submittedName>
        <fullName evidence="4">Thioredoxin</fullName>
    </submittedName>
</protein>
<dbReference type="Proteomes" id="UP000199183">
    <property type="component" value="Unassembled WGS sequence"/>
</dbReference>
<evidence type="ECO:0000313" key="4">
    <source>
        <dbReference type="EMBL" id="SEB51200.1"/>
    </source>
</evidence>
<evidence type="ECO:0000256" key="3">
    <source>
        <dbReference type="SAM" id="Phobius"/>
    </source>
</evidence>
<feature type="compositionally biased region" description="Low complexity" evidence="2">
    <location>
        <begin position="293"/>
        <end position="315"/>
    </location>
</feature>
<dbReference type="EMBL" id="FNRY01000001">
    <property type="protein sequence ID" value="SEB51200.1"/>
    <property type="molecule type" value="Genomic_DNA"/>
</dbReference>
<proteinExistence type="predicted"/>
<gene>
    <name evidence="4" type="ORF">SAMN04489806_0924</name>
</gene>
<feature type="transmembrane region" description="Helical" evidence="3">
    <location>
        <begin position="40"/>
        <end position="62"/>
    </location>
</feature>
<keyword evidence="3" id="KW-1133">Transmembrane helix</keyword>
<dbReference type="RefSeq" id="WP_091180512.1">
    <property type="nucleotide sequence ID" value="NZ_FNRY01000001.1"/>
</dbReference>
<dbReference type="OrthoDB" id="117402at2"/>
<evidence type="ECO:0000256" key="2">
    <source>
        <dbReference type="SAM" id="MobiDB-lite"/>
    </source>
</evidence>